<dbReference type="Pfam" id="PF13193">
    <property type="entry name" value="AMP-binding_C"/>
    <property type="match status" value="1"/>
</dbReference>
<dbReference type="SUPFAM" id="SSF56801">
    <property type="entry name" value="Acetyl-CoA synthetase-like"/>
    <property type="match status" value="1"/>
</dbReference>
<name>A0ABT4RLR7_9ACTN</name>
<dbReference type="Gene3D" id="3.30.300.30">
    <property type="match status" value="1"/>
</dbReference>
<reference evidence="3" key="1">
    <citation type="submission" date="2022-10" db="EMBL/GenBank/DDBJ databases">
        <title>The WGS of Solirubrobacter sp. CPCC 204708.</title>
        <authorList>
            <person name="Jiang Z."/>
        </authorList>
    </citation>
    <scope>NUCLEOTIDE SEQUENCE</scope>
    <source>
        <strain evidence="3">CPCC 204708</strain>
    </source>
</reference>
<dbReference type="InterPro" id="IPR045851">
    <property type="entry name" value="AMP-bd_C_sf"/>
</dbReference>
<evidence type="ECO:0000259" key="2">
    <source>
        <dbReference type="Pfam" id="PF13193"/>
    </source>
</evidence>
<dbReference type="InterPro" id="IPR025110">
    <property type="entry name" value="AMP-bd_C"/>
</dbReference>
<protein>
    <submittedName>
        <fullName evidence="3">AMP-binding protein</fullName>
    </submittedName>
</protein>
<evidence type="ECO:0000259" key="1">
    <source>
        <dbReference type="Pfam" id="PF00501"/>
    </source>
</evidence>
<dbReference type="InterPro" id="IPR000873">
    <property type="entry name" value="AMP-dep_synth/lig_dom"/>
</dbReference>
<proteinExistence type="predicted"/>
<dbReference type="PANTHER" id="PTHR43201:SF32">
    <property type="entry name" value="2-SUCCINYLBENZOATE--COA LIGASE, CHLOROPLASTIC_PEROXISOMAL"/>
    <property type="match status" value="1"/>
</dbReference>
<dbReference type="RefSeq" id="WP_202954337.1">
    <property type="nucleotide sequence ID" value="NZ_JAPCID010000026.1"/>
</dbReference>
<feature type="domain" description="AMP-dependent synthetase/ligase" evidence="1">
    <location>
        <begin position="13"/>
        <end position="332"/>
    </location>
</feature>
<evidence type="ECO:0000313" key="3">
    <source>
        <dbReference type="EMBL" id="MDA0139464.1"/>
    </source>
</evidence>
<dbReference type="InterPro" id="IPR042099">
    <property type="entry name" value="ANL_N_sf"/>
</dbReference>
<dbReference type="InterPro" id="IPR020845">
    <property type="entry name" value="AMP-binding_CS"/>
</dbReference>
<dbReference type="PROSITE" id="PS00455">
    <property type="entry name" value="AMP_BINDING"/>
    <property type="match status" value="1"/>
</dbReference>
<comment type="caution">
    <text evidence="3">The sequence shown here is derived from an EMBL/GenBank/DDBJ whole genome shotgun (WGS) entry which is preliminary data.</text>
</comment>
<gene>
    <name evidence="3" type="ORF">OJ962_18320</name>
</gene>
<accession>A0ABT4RLR7</accession>
<sequence length="473" mass="51814">MSDLSWPLARAERLFADDVAVVDGPRSVTYAELGRRVRALGGLDAERVGYLGPNSLAHMECWLGLPAFGKVLVDLNYRLSLEELAFMVQDAGLDALISDDPRASDLGVPLVDYEALVAGPEHAFPGVRENALAAISYTGGTTGTPKGVMLSHRNLLSNALHNLAVTGHAREDRWLHVCPMFHVAGTSNVFACTWVGARSVILPRFEPLAVLRAIEQHSITHAVFVPTMLAMLLEHADGHDVSALRHLQYAASPISPELQRRVLEWLPDCDVVQFYGMTEAAPTVTRLSRADHDTRPSSMGVVVPGVQAEVRAPRGEVGELWVRGPNIMLGYWNRPEATAAALVDGWYRTGDLAREDADGYFFMVDRAKDMIITGGENVYSVEVEAVLSQHPAVDEVAVFGVPDERWGEAVHAVVVGRARPEELREHCRAALAGFKVPRMIEVREEPLPKSGAGKLLKHQLRAPYWAGRDRLVS</sequence>
<evidence type="ECO:0000313" key="4">
    <source>
        <dbReference type="Proteomes" id="UP001147700"/>
    </source>
</evidence>
<keyword evidence="4" id="KW-1185">Reference proteome</keyword>
<dbReference type="PANTHER" id="PTHR43201">
    <property type="entry name" value="ACYL-COA SYNTHETASE"/>
    <property type="match status" value="1"/>
</dbReference>
<dbReference type="Proteomes" id="UP001147700">
    <property type="component" value="Unassembled WGS sequence"/>
</dbReference>
<organism evidence="3 4">
    <name type="scientific">Solirubrobacter deserti</name>
    <dbReference type="NCBI Taxonomy" id="2282478"/>
    <lineage>
        <taxon>Bacteria</taxon>
        <taxon>Bacillati</taxon>
        <taxon>Actinomycetota</taxon>
        <taxon>Thermoleophilia</taxon>
        <taxon>Solirubrobacterales</taxon>
        <taxon>Solirubrobacteraceae</taxon>
        <taxon>Solirubrobacter</taxon>
    </lineage>
</organism>
<feature type="domain" description="AMP-binding enzyme C-terminal" evidence="2">
    <location>
        <begin position="382"/>
        <end position="454"/>
    </location>
</feature>
<dbReference type="EMBL" id="JAPCID010000026">
    <property type="protein sequence ID" value="MDA0139464.1"/>
    <property type="molecule type" value="Genomic_DNA"/>
</dbReference>
<dbReference type="Pfam" id="PF00501">
    <property type="entry name" value="AMP-binding"/>
    <property type="match status" value="1"/>
</dbReference>
<dbReference type="Gene3D" id="3.40.50.12780">
    <property type="entry name" value="N-terminal domain of ligase-like"/>
    <property type="match status" value="1"/>
</dbReference>